<name>A0A941I431_9BURK</name>
<keyword evidence="3" id="KW-1003">Cell membrane</keyword>
<keyword evidence="9" id="KW-1185">Reference proteome</keyword>
<gene>
    <name evidence="8" type="ORF">KDM92_10775</name>
</gene>
<evidence type="ECO:0000256" key="5">
    <source>
        <dbReference type="ARBA" id="ARBA00022729"/>
    </source>
</evidence>
<evidence type="ECO:0000256" key="4">
    <source>
        <dbReference type="ARBA" id="ARBA00022519"/>
    </source>
</evidence>
<dbReference type="PANTHER" id="PTHR30024:SF7">
    <property type="entry name" value="NITRATE_NITRITE BINDING PROTEIN NRTA"/>
    <property type="match status" value="1"/>
</dbReference>
<evidence type="ECO:0000256" key="7">
    <source>
        <dbReference type="SAM" id="MobiDB-lite"/>
    </source>
</evidence>
<keyword evidence="4" id="KW-0997">Cell inner membrane</keyword>
<protein>
    <submittedName>
        <fullName evidence="8">ABC transporter substrate-binding protein</fullName>
    </submittedName>
</protein>
<evidence type="ECO:0000313" key="9">
    <source>
        <dbReference type="Proteomes" id="UP000680158"/>
    </source>
</evidence>
<feature type="compositionally biased region" description="Polar residues" evidence="7">
    <location>
        <begin position="1"/>
        <end position="21"/>
    </location>
</feature>
<sequence>MHKQNKSILKTNKTGALNENSATEHKTEFSAKNQTRREFIQSASSVVGLGASSMLGLSSIGTATTAWAAGSDKPEKEEVKIGFIPLTDCASVVIAAVMGFDKKYGIKIVPSKESSWASVRDKLVNGELDAAHVLYGLVYGVQLGIGGPKKDMSILMTLNNNGQAITLSKKLADKGAVDGAGLAKLMAREKREYTFAQTFPTGTHAMWLYYWLAAHGVNPMKDAKVITVPPPQMVANMRVDNMDGYCVGEPWNHRAVADGIGITAATTQDIWRDHPEKVLGCTAEFSQKYPNTARALIAAILDASRWIDASLMNKQRMAEIIAEKSYVNTSVDVINQRIMGRYQNGLGKTWDDPHYMKFFNDGTVNFPYLSDGMWFLTQHKRWGLLKADPDYLAVAKAVNRIDIYKDGATLAKVNVPKDPMRKSKLIDGTVWDGQNPAAYAAAFKIKA</sequence>
<comment type="caution">
    <text evidence="8">The sequence shown here is derived from an EMBL/GenBank/DDBJ whole genome shotgun (WGS) entry which is preliminary data.</text>
</comment>
<dbReference type="AlphaFoldDB" id="A0A941I431"/>
<dbReference type="CDD" id="cd13553">
    <property type="entry name" value="PBP2_NrtA_CpmA_like"/>
    <property type="match status" value="1"/>
</dbReference>
<dbReference type="Gene3D" id="3.40.190.10">
    <property type="entry name" value="Periplasmic binding protein-like II"/>
    <property type="match status" value="2"/>
</dbReference>
<feature type="region of interest" description="Disordered" evidence="7">
    <location>
        <begin position="1"/>
        <end position="31"/>
    </location>
</feature>
<evidence type="ECO:0000256" key="1">
    <source>
        <dbReference type="ARBA" id="ARBA00004308"/>
    </source>
</evidence>
<keyword evidence="6" id="KW-0472">Membrane</keyword>
<keyword evidence="5" id="KW-0732">Signal</keyword>
<evidence type="ECO:0000256" key="3">
    <source>
        <dbReference type="ARBA" id="ARBA00022475"/>
    </source>
</evidence>
<feature type="compositionally biased region" description="Basic and acidic residues" evidence="7">
    <location>
        <begin position="22"/>
        <end position="31"/>
    </location>
</feature>
<reference evidence="8 9" key="1">
    <citation type="submission" date="2021-04" db="EMBL/GenBank/DDBJ databases">
        <title>novel species isolated from subtropical streams in China.</title>
        <authorList>
            <person name="Lu H."/>
        </authorList>
    </citation>
    <scope>NUCLEOTIDE SEQUENCE [LARGE SCALE GENOMIC DNA]</scope>
    <source>
        <strain evidence="8 9">BYS107W</strain>
    </source>
</reference>
<dbReference type="GO" id="GO:0012505">
    <property type="term" value="C:endomembrane system"/>
    <property type="evidence" value="ECO:0007669"/>
    <property type="project" value="UniProtKB-SubCell"/>
</dbReference>
<dbReference type="Proteomes" id="UP000680158">
    <property type="component" value="Unassembled WGS sequence"/>
</dbReference>
<evidence type="ECO:0000313" key="8">
    <source>
        <dbReference type="EMBL" id="MBR7747066.1"/>
    </source>
</evidence>
<proteinExistence type="predicted"/>
<dbReference type="Pfam" id="PF13379">
    <property type="entry name" value="NMT1_2"/>
    <property type="match status" value="1"/>
</dbReference>
<dbReference type="PANTHER" id="PTHR30024">
    <property type="entry name" value="ALIPHATIC SULFONATES-BINDING PROTEIN-RELATED"/>
    <property type="match status" value="1"/>
</dbReference>
<evidence type="ECO:0000256" key="2">
    <source>
        <dbReference type="ARBA" id="ARBA00022448"/>
    </source>
</evidence>
<evidence type="ECO:0000256" key="6">
    <source>
        <dbReference type="ARBA" id="ARBA00023136"/>
    </source>
</evidence>
<keyword evidence="2" id="KW-0813">Transport</keyword>
<organism evidence="8 9">
    <name type="scientific">Undibacterium baiyunense</name>
    <dbReference type="NCBI Taxonomy" id="2828731"/>
    <lineage>
        <taxon>Bacteria</taxon>
        <taxon>Pseudomonadati</taxon>
        <taxon>Pseudomonadota</taxon>
        <taxon>Betaproteobacteria</taxon>
        <taxon>Burkholderiales</taxon>
        <taxon>Oxalobacteraceae</taxon>
        <taxon>Undibacterium</taxon>
    </lineage>
</organism>
<comment type="subcellular location">
    <subcellularLocation>
        <location evidence="1">Endomembrane system</location>
    </subcellularLocation>
</comment>
<accession>A0A941I431</accession>
<dbReference type="InterPro" id="IPR044527">
    <property type="entry name" value="NrtA/CpmA_ABC-bd_dom"/>
</dbReference>
<dbReference type="SUPFAM" id="SSF53850">
    <property type="entry name" value="Periplasmic binding protein-like II"/>
    <property type="match status" value="1"/>
</dbReference>
<dbReference type="EMBL" id="JAGSPM010000006">
    <property type="protein sequence ID" value="MBR7747066.1"/>
    <property type="molecule type" value="Genomic_DNA"/>
</dbReference>